<keyword evidence="1" id="KW-0812">Transmembrane</keyword>
<evidence type="ECO:0000313" key="4">
    <source>
        <dbReference type="Proteomes" id="UP000197535"/>
    </source>
</evidence>
<dbReference type="AlphaFoldDB" id="A0A254TK80"/>
<keyword evidence="1" id="KW-0472">Membrane</keyword>
<dbReference type="PANTHER" id="PTHR34220">
    <property type="entry name" value="SENSOR HISTIDINE KINASE YPDA"/>
    <property type="match status" value="1"/>
</dbReference>
<dbReference type="Gene3D" id="3.30.565.10">
    <property type="entry name" value="Histidine kinase-like ATPase, C-terminal domain"/>
    <property type="match status" value="1"/>
</dbReference>
<dbReference type="Proteomes" id="UP000197535">
    <property type="component" value="Unassembled WGS sequence"/>
</dbReference>
<feature type="domain" description="Signal transduction histidine kinase internal region" evidence="2">
    <location>
        <begin position="135"/>
        <end position="213"/>
    </location>
</feature>
<name>A0A254TK80_9BURK</name>
<keyword evidence="3" id="KW-0808">Transferase</keyword>
<dbReference type="InterPro" id="IPR010559">
    <property type="entry name" value="Sig_transdc_His_kin_internal"/>
</dbReference>
<gene>
    <name evidence="3" type="ORF">AYR66_23525</name>
</gene>
<accession>A0A254TK80</accession>
<proteinExistence type="predicted"/>
<protein>
    <submittedName>
        <fullName evidence="3">Histidine kinase</fullName>
    </submittedName>
</protein>
<organism evidence="3 4">
    <name type="scientific">Noviherbaspirillum denitrificans</name>
    <dbReference type="NCBI Taxonomy" id="1968433"/>
    <lineage>
        <taxon>Bacteria</taxon>
        <taxon>Pseudomonadati</taxon>
        <taxon>Pseudomonadota</taxon>
        <taxon>Betaproteobacteria</taxon>
        <taxon>Burkholderiales</taxon>
        <taxon>Oxalobacteraceae</taxon>
        <taxon>Noviherbaspirillum</taxon>
    </lineage>
</organism>
<keyword evidence="1" id="KW-1133">Transmembrane helix</keyword>
<dbReference type="GO" id="GO:0000155">
    <property type="term" value="F:phosphorelay sensor kinase activity"/>
    <property type="evidence" value="ECO:0007669"/>
    <property type="project" value="InterPro"/>
</dbReference>
<dbReference type="PANTHER" id="PTHR34220:SF7">
    <property type="entry name" value="SENSOR HISTIDINE KINASE YPDA"/>
    <property type="match status" value="1"/>
</dbReference>
<feature type="transmembrane region" description="Helical" evidence="1">
    <location>
        <begin position="30"/>
        <end position="51"/>
    </location>
</feature>
<evidence type="ECO:0000313" key="3">
    <source>
        <dbReference type="EMBL" id="OWW23029.1"/>
    </source>
</evidence>
<dbReference type="EMBL" id="LSTO01000001">
    <property type="protein sequence ID" value="OWW23029.1"/>
    <property type="molecule type" value="Genomic_DNA"/>
</dbReference>
<evidence type="ECO:0000259" key="2">
    <source>
        <dbReference type="Pfam" id="PF06580"/>
    </source>
</evidence>
<dbReference type="InterPro" id="IPR036890">
    <property type="entry name" value="HATPase_C_sf"/>
</dbReference>
<evidence type="ECO:0000256" key="1">
    <source>
        <dbReference type="SAM" id="Phobius"/>
    </source>
</evidence>
<keyword evidence="4" id="KW-1185">Reference proteome</keyword>
<comment type="caution">
    <text evidence="3">The sequence shown here is derived from an EMBL/GenBank/DDBJ whole genome shotgun (WGS) entry which is preliminary data.</text>
</comment>
<reference evidence="3 4" key="1">
    <citation type="submission" date="2016-02" db="EMBL/GenBank/DDBJ databases">
        <authorList>
            <person name="Wen L."/>
            <person name="He K."/>
            <person name="Yang H."/>
        </authorList>
    </citation>
    <scope>NUCLEOTIDE SEQUENCE [LARGE SCALE GENOMIC DNA]</scope>
    <source>
        <strain evidence="3 4">TSA40</strain>
    </source>
</reference>
<feature type="transmembrane region" description="Helical" evidence="1">
    <location>
        <begin position="72"/>
        <end position="98"/>
    </location>
</feature>
<dbReference type="InterPro" id="IPR050640">
    <property type="entry name" value="Bact_2-comp_sensor_kinase"/>
</dbReference>
<dbReference type="Pfam" id="PF06580">
    <property type="entry name" value="His_kinase"/>
    <property type="match status" value="1"/>
</dbReference>
<keyword evidence="3" id="KW-0418">Kinase</keyword>
<dbReference type="GO" id="GO:0016020">
    <property type="term" value="C:membrane"/>
    <property type="evidence" value="ECO:0007669"/>
    <property type="project" value="InterPro"/>
</dbReference>
<sequence>MFRTLVGVNVAAFAGIVAQSAGWQSGVREFVEASLVVELACLWALFALCGVRQLLLRQVGAKGFPMWGQRALSMAVPVAVTAVVMQLSAPGSGLAVGFGSQSPGKAMLLAAVFGAFFQHYFELRKRAYSPALVEARLQALQARIRPHFLYNSLNAALSLIRTEPRQAESTLEDLADLFRVLMSDPRSMTSLENEIRLCQQYLSIEKIRLGDRMQVRWELDGIDSDTLRRMQVPVLLLQPLIENAVHYGVEPAVEPALVQVTVARFMDKIAITVINPYHGATGDAGNRMALANIRERLSLLFDVEAMLSTAVNGKVFEARLLLPYAKGVA</sequence>